<dbReference type="SUPFAM" id="SSF48403">
    <property type="entry name" value="Ankyrin repeat"/>
    <property type="match status" value="1"/>
</dbReference>
<dbReference type="Proteomes" id="UP000075886">
    <property type="component" value="Unassembled WGS sequence"/>
</dbReference>
<feature type="domain" description="Helicase-associated" evidence="2">
    <location>
        <begin position="738"/>
        <end position="832"/>
    </location>
</feature>
<proteinExistence type="predicted"/>
<feature type="repeat" description="ANK" evidence="1">
    <location>
        <begin position="455"/>
        <end position="487"/>
    </location>
</feature>
<protein>
    <recommendedName>
        <fullName evidence="2">Helicase-associated domain-containing protein</fullName>
    </recommendedName>
</protein>
<dbReference type="Pfam" id="PF21010">
    <property type="entry name" value="HA2_C"/>
    <property type="match status" value="1"/>
</dbReference>
<evidence type="ECO:0000313" key="4">
    <source>
        <dbReference type="Proteomes" id="UP000075886"/>
    </source>
</evidence>
<dbReference type="InterPro" id="IPR002110">
    <property type="entry name" value="Ankyrin_rpt"/>
</dbReference>
<dbReference type="SUPFAM" id="SSF52540">
    <property type="entry name" value="P-loop containing nucleoside triphosphate hydrolases"/>
    <property type="match status" value="1"/>
</dbReference>
<dbReference type="PANTHER" id="PTHR18934">
    <property type="entry name" value="ATP-DEPENDENT RNA HELICASE"/>
    <property type="match status" value="1"/>
</dbReference>
<dbReference type="InterPro" id="IPR027417">
    <property type="entry name" value="P-loop_NTPase"/>
</dbReference>
<evidence type="ECO:0000256" key="1">
    <source>
        <dbReference type="PROSITE-ProRule" id="PRU00023"/>
    </source>
</evidence>
<dbReference type="GO" id="GO:0003723">
    <property type="term" value="F:RNA binding"/>
    <property type="evidence" value="ECO:0007669"/>
    <property type="project" value="TreeGrafter"/>
</dbReference>
<accession>A0A182QXX3</accession>
<dbReference type="Gene3D" id="1.25.40.20">
    <property type="entry name" value="Ankyrin repeat-containing domain"/>
    <property type="match status" value="1"/>
</dbReference>
<dbReference type="PANTHER" id="PTHR18934:SF213">
    <property type="entry name" value="3'-5' RNA HELICASE YTHDC2"/>
    <property type="match status" value="1"/>
</dbReference>
<name>A0A182QXX3_9DIPT</name>
<reference evidence="3" key="2">
    <citation type="submission" date="2020-05" db="UniProtKB">
        <authorList>
            <consortium name="EnsemblMetazoa"/>
        </authorList>
    </citation>
    <scope>IDENTIFICATION</scope>
    <source>
        <strain evidence="3">FAR1</strain>
    </source>
</reference>
<evidence type="ECO:0000313" key="3">
    <source>
        <dbReference type="EnsemblMetazoa" id="AFAF019090-PA"/>
    </source>
</evidence>
<dbReference type="InterPro" id="IPR036770">
    <property type="entry name" value="Ankyrin_rpt-contain_sf"/>
</dbReference>
<sequence length="1114" mass="125981">METVREKSVKFPFCAINFDGRNMDPKNIAIFYSIMQFLRNNPSVQQVKVAMTMNKAAVLELQKILIAEPSFRSICIIPAGHEEEVIVMRVDDGGCVPFSFATEQSLRKMHHLMTQPESQSSASAKTNPIALFAVNWSIWLARRQNTVEKCIPPAAKYPQSTDRMRSKLLIPSCLKEIVNMLHNDCSVSIVCGRADSCKRTEVIHHLLEHSHVQQRNCRAICVVQDDVEVLAAAYRICEERNESMGNTVGYKLLINSQISETSNIVFCTVQTLILSLLSDAGQRIFSELTHLIVDGVERRTDRMNLLLTLLKEKLAYHPTVKLMLLSANNKVQALVRFYRAKVLNLPHNLPKAQFLPSEPYGVEYQYLETILPAVSTYAPIKIMNELMPSAMEPLRLCAKLCIFYVGKRRANSNVTRLMDTLLEHCWFANDAKAFDQLLELLECNKHMVDHPHSVTLMTPLMIAAAKGLVGVVRNLLHIGANPYVLGRGSLQAMDWCPEQEQNECWQLMHAAIQQSNRKEVKHSTDLMCRVYHNLQNPCVVDQQLVLDVVVHICTNSTTPGRILVLLPEFSDVLDCYEMLKLNPINRKLDFLICHRSLTEEEFRENTASRRQTSPLFEVILVEGPLFEMLPIVSAIDYVVDTGLQSYASEDYCKGVCLDRSRFTTTETTNYLKWLAQRKCFFLYSKERNEMNDTDKPLATVQPEVMLQAILCRYKSSCPTVELFFDGALWPVCSTNVNHALDMLGHVGAIDRMFRTPTKLGALLANIGIDIHLGKALLYAALFKCLDPMITIVAALKVGNPFRDPLNEHAEAGIMKEKRALHCRTYSDCMVLLRLYQQWSNSKVLQNDRVFVEKHHLKLGYMEAISNARVELMSVLRVLGIVKCGRMQNNGVLNANSSNWSLVKGCLAAGLYPQLAIADYAKERLTASNGTEIFEPHPLSVAQVTDLPTKWVIYARKIGNPLPMPRANDGPPKVQIMDNTVISDWTVLLMCGVDRHETVETGGLQLRTPVSQDTTVPVDFIVDRRYSFQLPQEQYQVVYWVRRKIGMLFRRFTENPSQVLTHADTDKLVLQIGDILAKEDKSLMLANVTGIDATPKIKNSLPMGVFWNYATANNT</sequence>
<dbReference type="EnsemblMetazoa" id="AFAF019090-RA">
    <property type="protein sequence ID" value="AFAF019090-PA"/>
    <property type="gene ID" value="AFAF019090"/>
</dbReference>
<organism evidence="3 4">
    <name type="scientific">Anopheles farauti</name>
    <dbReference type="NCBI Taxonomy" id="69004"/>
    <lineage>
        <taxon>Eukaryota</taxon>
        <taxon>Metazoa</taxon>
        <taxon>Ecdysozoa</taxon>
        <taxon>Arthropoda</taxon>
        <taxon>Hexapoda</taxon>
        <taxon>Insecta</taxon>
        <taxon>Pterygota</taxon>
        <taxon>Neoptera</taxon>
        <taxon>Endopterygota</taxon>
        <taxon>Diptera</taxon>
        <taxon>Nematocera</taxon>
        <taxon>Culicoidea</taxon>
        <taxon>Culicidae</taxon>
        <taxon>Anophelinae</taxon>
        <taxon>Anopheles</taxon>
    </lineage>
</organism>
<dbReference type="PROSITE" id="PS50088">
    <property type="entry name" value="ANK_REPEAT"/>
    <property type="match status" value="1"/>
</dbReference>
<dbReference type="InterPro" id="IPR007502">
    <property type="entry name" value="Helicase-assoc_dom"/>
</dbReference>
<keyword evidence="4" id="KW-1185">Reference proteome</keyword>
<dbReference type="GO" id="GO:0004386">
    <property type="term" value="F:helicase activity"/>
    <property type="evidence" value="ECO:0007669"/>
    <property type="project" value="TreeGrafter"/>
</dbReference>
<dbReference type="AlphaFoldDB" id="A0A182QXX3"/>
<dbReference type="Gene3D" id="1.20.120.1080">
    <property type="match status" value="1"/>
</dbReference>
<dbReference type="STRING" id="69004.A0A182QXX3"/>
<keyword evidence="1" id="KW-0040">ANK repeat</keyword>
<dbReference type="SMART" id="SM00847">
    <property type="entry name" value="HA2"/>
    <property type="match status" value="1"/>
</dbReference>
<evidence type="ECO:0000259" key="2">
    <source>
        <dbReference type="SMART" id="SM00847"/>
    </source>
</evidence>
<dbReference type="Gene3D" id="3.40.50.300">
    <property type="entry name" value="P-loop containing nucleotide triphosphate hydrolases"/>
    <property type="match status" value="2"/>
</dbReference>
<dbReference type="EMBL" id="AXCN02000770">
    <property type="status" value="NOT_ANNOTATED_CDS"/>
    <property type="molecule type" value="Genomic_DNA"/>
</dbReference>
<dbReference type="Pfam" id="PF00023">
    <property type="entry name" value="Ank"/>
    <property type="match status" value="1"/>
</dbReference>
<dbReference type="VEuPathDB" id="VectorBase:AFAF019090"/>
<reference evidence="4" key="1">
    <citation type="submission" date="2014-01" db="EMBL/GenBank/DDBJ databases">
        <title>The Genome Sequence of Anopheles farauti FAR1 (V2).</title>
        <authorList>
            <consortium name="The Broad Institute Genomics Platform"/>
            <person name="Neafsey D.E."/>
            <person name="Besansky N."/>
            <person name="Howell P."/>
            <person name="Walton C."/>
            <person name="Young S.K."/>
            <person name="Zeng Q."/>
            <person name="Gargeya S."/>
            <person name="Fitzgerald M."/>
            <person name="Haas B."/>
            <person name="Abouelleil A."/>
            <person name="Allen A.W."/>
            <person name="Alvarado L."/>
            <person name="Arachchi H.M."/>
            <person name="Berlin A.M."/>
            <person name="Chapman S.B."/>
            <person name="Gainer-Dewar J."/>
            <person name="Goldberg J."/>
            <person name="Griggs A."/>
            <person name="Gujja S."/>
            <person name="Hansen M."/>
            <person name="Howarth C."/>
            <person name="Imamovic A."/>
            <person name="Ireland A."/>
            <person name="Larimer J."/>
            <person name="McCowan C."/>
            <person name="Murphy C."/>
            <person name="Pearson M."/>
            <person name="Poon T.W."/>
            <person name="Priest M."/>
            <person name="Roberts A."/>
            <person name="Saif S."/>
            <person name="Shea T."/>
            <person name="Sisk P."/>
            <person name="Sykes S."/>
            <person name="Wortman J."/>
            <person name="Nusbaum C."/>
            <person name="Birren B."/>
        </authorList>
    </citation>
    <scope>NUCLEOTIDE SEQUENCE [LARGE SCALE GENOMIC DNA]</scope>
    <source>
        <strain evidence="4">FAR1</strain>
    </source>
</reference>